<dbReference type="GO" id="GO:0005524">
    <property type="term" value="F:ATP binding"/>
    <property type="evidence" value="ECO:0007669"/>
    <property type="project" value="InterPro"/>
</dbReference>
<feature type="compositionally biased region" description="Low complexity" evidence="1">
    <location>
        <begin position="595"/>
        <end position="605"/>
    </location>
</feature>
<accession>A0A7M7K8F0</accession>
<dbReference type="PANTHER" id="PTHR10073">
    <property type="entry name" value="DNA MISMATCH REPAIR PROTEIN MLH, PMS, MUTL"/>
    <property type="match status" value="1"/>
</dbReference>
<feature type="region of interest" description="Disordered" evidence="1">
    <location>
        <begin position="227"/>
        <end position="270"/>
    </location>
</feature>
<evidence type="ECO:0000313" key="4">
    <source>
        <dbReference type="Proteomes" id="UP000594260"/>
    </source>
</evidence>
<dbReference type="GO" id="GO:0032300">
    <property type="term" value="C:mismatch repair complex"/>
    <property type="evidence" value="ECO:0007669"/>
    <property type="project" value="InterPro"/>
</dbReference>
<dbReference type="GeneID" id="111251132"/>
<dbReference type="InterPro" id="IPR042121">
    <property type="entry name" value="MutL_C_regsub"/>
</dbReference>
<feature type="region of interest" description="Disordered" evidence="1">
    <location>
        <begin position="378"/>
        <end position="425"/>
    </location>
</feature>
<feature type="region of interest" description="Disordered" evidence="1">
    <location>
        <begin position="78"/>
        <end position="98"/>
    </location>
</feature>
<dbReference type="EnsemblMetazoa" id="XM_022807439">
    <property type="protein sequence ID" value="XP_022663174"/>
    <property type="gene ID" value="LOC111251132"/>
</dbReference>
<feature type="compositionally biased region" description="Low complexity" evidence="1">
    <location>
        <begin position="260"/>
        <end position="269"/>
    </location>
</feature>
<dbReference type="PANTHER" id="PTHR10073:SF47">
    <property type="entry name" value="DNA MISMATCH REPAIR PROTEIN MLH3"/>
    <property type="match status" value="1"/>
</dbReference>
<dbReference type="InterPro" id="IPR037198">
    <property type="entry name" value="MutL_C_sf"/>
</dbReference>
<dbReference type="InParanoid" id="A0A7M7K8F0"/>
<reference evidence="3" key="1">
    <citation type="submission" date="2021-01" db="UniProtKB">
        <authorList>
            <consortium name="EnsemblMetazoa"/>
        </authorList>
    </citation>
    <scope>IDENTIFICATION</scope>
</reference>
<evidence type="ECO:0000256" key="1">
    <source>
        <dbReference type="SAM" id="MobiDB-lite"/>
    </source>
</evidence>
<feature type="compositionally biased region" description="Polar residues" evidence="1">
    <location>
        <begin position="606"/>
        <end position="625"/>
    </location>
</feature>
<dbReference type="GO" id="GO:0016887">
    <property type="term" value="F:ATP hydrolysis activity"/>
    <property type="evidence" value="ECO:0007669"/>
    <property type="project" value="InterPro"/>
</dbReference>
<sequence>MSKIEVSKHKRGRRLPRVHVPVDYCVGKAVVTSRLLRTKQGRLIEESFLSQSRPPSRANPTPMSKTWAEARGHFDDIENLSEDNNAGGPGRRSQRDQEYNFDVLEATGRAARHNKHNSKRAKFVKERIYNDIQLMSRSEKDELMAQLARDERKRIFGWPLRGITAELPTRRARRVSTINSNRNTLQSAFGCSNQSRNRTDTITLNMSRIWPIKSTNLTTKCVRGHCAKDDDTEDEDNSKRARGTSMPELPSHVESTLKRSSGTTSGSTGNLLHNVPVVKIALNITGGQVLHEETSTAGMKEVVFQCLQKAEDQINAVKFTDNNQLLDRLTNEENTLISKAHGKRASLYYAYPENNRKSKDPTRSSKTQLAPCTQVAITRRGLNDEESDSRSIDVGNKGYTPKQRLATTNKLEHDPAKLTKSSISKETSCSTIAPFRELRRFQSQHDNSDLAGPQKKRPKVSSKTSCTEVRVFEPRCRNSKDEFGNDRLGIKKIASGEEMMDAHEKHNEAYRNIISVPSPPEGPTWRPYELTDWLIREGSPNNNTEPYYKRKSSTSLQIILRELFFRDCVISVAQMPYDGHVPAHQRTSGPAVCELSSSSSSLTSTKRVQGQALQKSNHDGTQADVSSSSSRYSGDRSLHIPLIDTKGRYPTNIQFIEIQVKTRKYNSPRKAHTTATETGPPLQRRISFAENDNAVYSPPRIKRVTQITRNDIRESIIVGQFDRSFIVLHSQTSDQNLNGSNINGSSAGYLILIDQHALHERILLEQLEDDCLFLRNGELETVGDREDSMKRELRMAPSKVLAPPVTVRVLGVEHVARMRRERMEIARHGFSVKIVNSRSEHSDHPQTRCVAIIRTAPRCLDTGIMTTLRQLTKKLFEEYLAPISHCHAWADNNSNGNNYETFGLVLHKLLRSKACRAAIKCPTQLDRPTLERLIDQMIQCRLPFQCCHGRPTVTPIPLRSLCFDEKEDHNSEIMMPNRAQRLQIAAIRERLDTTRFSATSH</sequence>
<dbReference type="GO" id="GO:0140664">
    <property type="term" value="F:ATP-dependent DNA damage sensor activity"/>
    <property type="evidence" value="ECO:0007669"/>
    <property type="project" value="InterPro"/>
</dbReference>
<dbReference type="InterPro" id="IPR014790">
    <property type="entry name" value="MutL_C"/>
</dbReference>
<feature type="region of interest" description="Disordered" evidence="1">
    <location>
        <begin position="582"/>
        <end position="634"/>
    </location>
</feature>
<dbReference type="AlphaFoldDB" id="A0A7M7K8F0"/>
<dbReference type="InterPro" id="IPR038973">
    <property type="entry name" value="MutL/Mlh/Pms-like"/>
</dbReference>
<dbReference type="Proteomes" id="UP000594260">
    <property type="component" value="Unplaced"/>
</dbReference>
<dbReference type="RefSeq" id="XP_022663175.1">
    <property type="nucleotide sequence ID" value="XM_022807440.1"/>
</dbReference>
<evidence type="ECO:0000313" key="3">
    <source>
        <dbReference type="EnsemblMetazoa" id="XP_022663175"/>
    </source>
</evidence>
<dbReference type="Gene3D" id="3.30.1540.20">
    <property type="entry name" value="MutL, C-terminal domain, dimerisation subdomain"/>
    <property type="match status" value="1"/>
</dbReference>
<dbReference type="InterPro" id="IPR042120">
    <property type="entry name" value="MutL_C_dimsub"/>
</dbReference>
<dbReference type="GO" id="GO:0006298">
    <property type="term" value="P:mismatch repair"/>
    <property type="evidence" value="ECO:0007669"/>
    <property type="project" value="InterPro"/>
</dbReference>
<name>A0A7M7K8F0_VARDE</name>
<protein>
    <recommendedName>
        <fullName evidence="2">MutL C-terminal dimerisation domain-containing protein</fullName>
    </recommendedName>
</protein>
<feature type="domain" description="MutL C-terminal dimerisation" evidence="2">
    <location>
        <begin position="717"/>
        <end position="925"/>
    </location>
</feature>
<dbReference type="OrthoDB" id="429932at2759"/>
<organism evidence="3 4">
    <name type="scientific">Varroa destructor</name>
    <name type="common">Honeybee mite</name>
    <dbReference type="NCBI Taxonomy" id="109461"/>
    <lineage>
        <taxon>Eukaryota</taxon>
        <taxon>Metazoa</taxon>
        <taxon>Ecdysozoa</taxon>
        <taxon>Arthropoda</taxon>
        <taxon>Chelicerata</taxon>
        <taxon>Arachnida</taxon>
        <taxon>Acari</taxon>
        <taxon>Parasitiformes</taxon>
        <taxon>Mesostigmata</taxon>
        <taxon>Gamasina</taxon>
        <taxon>Dermanyssoidea</taxon>
        <taxon>Varroidae</taxon>
        <taxon>Varroa</taxon>
    </lineage>
</organism>
<feature type="region of interest" description="Disordered" evidence="1">
    <location>
        <begin position="443"/>
        <end position="463"/>
    </location>
</feature>
<dbReference type="EnsemblMetazoa" id="XM_022807440">
    <property type="protein sequence ID" value="XP_022663175"/>
    <property type="gene ID" value="LOC111251132"/>
</dbReference>
<dbReference type="KEGG" id="vde:111251132"/>
<proteinExistence type="predicted"/>
<dbReference type="Gene3D" id="3.30.1370.100">
    <property type="entry name" value="MutL, C-terminal domain, regulatory subdomain"/>
    <property type="match status" value="1"/>
</dbReference>
<dbReference type="SUPFAM" id="SSF118116">
    <property type="entry name" value="DNA mismatch repair protein MutL"/>
    <property type="match status" value="1"/>
</dbReference>
<dbReference type="SMART" id="SM00853">
    <property type="entry name" value="MutL_C"/>
    <property type="match status" value="1"/>
</dbReference>
<evidence type="ECO:0000259" key="2">
    <source>
        <dbReference type="SMART" id="SM00853"/>
    </source>
</evidence>
<keyword evidence="4" id="KW-1185">Reference proteome</keyword>
<dbReference type="RefSeq" id="XP_022663174.1">
    <property type="nucleotide sequence ID" value="XM_022807439.1"/>
</dbReference>